<comment type="caution">
    <text evidence="2">The sequence shown here is derived from an EMBL/GenBank/DDBJ whole genome shotgun (WGS) entry which is preliminary data.</text>
</comment>
<organism evidence="2 3">
    <name type="scientific">Musa balbisiana</name>
    <name type="common">Banana</name>
    <dbReference type="NCBI Taxonomy" id="52838"/>
    <lineage>
        <taxon>Eukaryota</taxon>
        <taxon>Viridiplantae</taxon>
        <taxon>Streptophyta</taxon>
        <taxon>Embryophyta</taxon>
        <taxon>Tracheophyta</taxon>
        <taxon>Spermatophyta</taxon>
        <taxon>Magnoliopsida</taxon>
        <taxon>Liliopsida</taxon>
        <taxon>Zingiberales</taxon>
        <taxon>Musaceae</taxon>
        <taxon>Musa</taxon>
    </lineage>
</organism>
<proteinExistence type="predicted"/>
<keyword evidence="1" id="KW-0812">Transmembrane</keyword>
<feature type="transmembrane region" description="Helical" evidence="1">
    <location>
        <begin position="6"/>
        <end position="26"/>
    </location>
</feature>
<evidence type="ECO:0000313" key="3">
    <source>
        <dbReference type="Proteomes" id="UP000317650"/>
    </source>
</evidence>
<dbReference type="Proteomes" id="UP000317650">
    <property type="component" value="Chromosome 6"/>
</dbReference>
<keyword evidence="3" id="KW-1185">Reference proteome</keyword>
<keyword evidence="1" id="KW-1133">Transmembrane helix</keyword>
<dbReference type="AlphaFoldDB" id="A0A4S8ILE5"/>
<name>A0A4S8ILE5_MUSBA</name>
<sequence>MGTGSLSFSTLILLYYASLSFIFMYVKTARFRLTNRKANAYESGRWCEWDVKIIPSLHGPSSRERERESLWEQNMGTGSLSFSTLILLYYASLSFIFMYVKTARFRLTNRKANAYESGRWCEWDVKIIPSLHGPSSIQITIVSSGKRLLCDRDHNEEYEIL</sequence>
<gene>
    <name evidence="2" type="ORF">C4D60_Mb06t02560</name>
</gene>
<accession>A0A4S8ILE5</accession>
<feature type="transmembrane region" description="Helical" evidence="1">
    <location>
        <begin position="80"/>
        <end position="100"/>
    </location>
</feature>
<keyword evidence="1" id="KW-0472">Membrane</keyword>
<evidence type="ECO:0000256" key="1">
    <source>
        <dbReference type="SAM" id="Phobius"/>
    </source>
</evidence>
<protein>
    <submittedName>
        <fullName evidence="2">Uncharacterized protein</fullName>
    </submittedName>
</protein>
<evidence type="ECO:0000313" key="2">
    <source>
        <dbReference type="EMBL" id="THU48774.1"/>
    </source>
</evidence>
<dbReference type="EMBL" id="PYDT01000009">
    <property type="protein sequence ID" value="THU48774.1"/>
    <property type="molecule type" value="Genomic_DNA"/>
</dbReference>
<reference evidence="2 3" key="1">
    <citation type="journal article" date="2019" name="Nat. Plants">
        <title>Genome sequencing of Musa balbisiana reveals subgenome evolution and function divergence in polyploid bananas.</title>
        <authorList>
            <person name="Yao X."/>
        </authorList>
    </citation>
    <scope>NUCLEOTIDE SEQUENCE [LARGE SCALE GENOMIC DNA]</scope>
    <source>
        <strain evidence="3">cv. DH-PKW</strain>
        <tissue evidence="2">Leaves</tissue>
    </source>
</reference>